<dbReference type="EMBL" id="MLJW01000004">
    <property type="protein sequence ID" value="OIR17862.1"/>
    <property type="molecule type" value="Genomic_DNA"/>
</dbReference>
<keyword evidence="4" id="KW-0408">Iron</keyword>
<dbReference type="InterPro" id="IPR036010">
    <property type="entry name" value="2Fe-2S_ferredoxin-like_sf"/>
</dbReference>
<reference evidence="8" key="1">
    <citation type="submission" date="2016-10" db="EMBL/GenBank/DDBJ databases">
        <title>Sequence of Gallionella enrichment culture.</title>
        <authorList>
            <person name="Poehlein A."/>
            <person name="Muehling M."/>
            <person name="Daniel R."/>
        </authorList>
    </citation>
    <scope>NUCLEOTIDE SEQUENCE</scope>
</reference>
<evidence type="ECO:0000256" key="5">
    <source>
        <dbReference type="ARBA" id="ARBA00023014"/>
    </source>
</evidence>
<dbReference type="GO" id="GO:0009055">
    <property type="term" value="F:electron transfer activity"/>
    <property type="evidence" value="ECO:0007669"/>
    <property type="project" value="TreeGrafter"/>
</dbReference>
<name>A0A1J5U0P0_9ZZZZ</name>
<comment type="caution">
    <text evidence="8">The sequence shown here is derived from an EMBL/GenBank/DDBJ whole genome shotgun (WGS) entry which is preliminary data.</text>
</comment>
<dbReference type="SUPFAM" id="SSF54292">
    <property type="entry name" value="2Fe-2S ferredoxin-like"/>
    <property type="match status" value="1"/>
</dbReference>
<dbReference type="GO" id="GO:0046872">
    <property type="term" value="F:metal ion binding"/>
    <property type="evidence" value="ECO:0007669"/>
    <property type="project" value="UniProtKB-KW"/>
</dbReference>
<dbReference type="PANTHER" id="PTHR23426">
    <property type="entry name" value="FERREDOXIN/ADRENODOXIN"/>
    <property type="match status" value="1"/>
</dbReference>
<dbReference type="GO" id="GO:0140647">
    <property type="term" value="P:P450-containing electron transport chain"/>
    <property type="evidence" value="ECO:0007669"/>
    <property type="project" value="InterPro"/>
</dbReference>
<gene>
    <name evidence="8" type="primary">fdx_3</name>
    <name evidence="8" type="ORF">GALL_20840</name>
</gene>
<dbReference type="InterPro" id="IPR012675">
    <property type="entry name" value="Beta-grasp_dom_sf"/>
</dbReference>
<keyword evidence="5" id="KW-0411">Iron-sulfur</keyword>
<keyword evidence="2" id="KW-0001">2Fe-2S</keyword>
<dbReference type="PRINTS" id="PR00355">
    <property type="entry name" value="ADRENODOXIN"/>
</dbReference>
<evidence type="ECO:0000259" key="7">
    <source>
        <dbReference type="PROSITE" id="PS51085"/>
    </source>
</evidence>
<organism evidence="8">
    <name type="scientific">mine drainage metagenome</name>
    <dbReference type="NCBI Taxonomy" id="410659"/>
    <lineage>
        <taxon>unclassified sequences</taxon>
        <taxon>metagenomes</taxon>
        <taxon>ecological metagenomes</taxon>
    </lineage>
</organism>
<dbReference type="PROSITE" id="PS51085">
    <property type="entry name" value="2FE2S_FER_2"/>
    <property type="match status" value="1"/>
</dbReference>
<evidence type="ECO:0000256" key="4">
    <source>
        <dbReference type="ARBA" id="ARBA00023004"/>
    </source>
</evidence>
<feature type="domain" description="2Fe-2S ferredoxin-type" evidence="7">
    <location>
        <begin position="2"/>
        <end position="97"/>
    </location>
</feature>
<protein>
    <submittedName>
        <fullName evidence="8">2Fe-2S ferredoxin</fullName>
    </submittedName>
</protein>
<evidence type="ECO:0000313" key="8">
    <source>
        <dbReference type="EMBL" id="OIR17862.1"/>
    </source>
</evidence>
<dbReference type="InterPro" id="IPR001055">
    <property type="entry name" value="Adrenodoxin-like"/>
</dbReference>
<dbReference type="PANTHER" id="PTHR23426:SF65">
    <property type="entry name" value="FERREDOXIN-2, MITOCHONDRIAL"/>
    <property type="match status" value="1"/>
</dbReference>
<evidence type="ECO:0000256" key="3">
    <source>
        <dbReference type="ARBA" id="ARBA00022723"/>
    </source>
</evidence>
<evidence type="ECO:0000256" key="6">
    <source>
        <dbReference type="ARBA" id="ARBA00034078"/>
    </source>
</evidence>
<dbReference type="CDD" id="cd00207">
    <property type="entry name" value="fer2"/>
    <property type="match status" value="1"/>
</dbReference>
<keyword evidence="3" id="KW-0479">Metal-binding</keyword>
<sequence>MPILTVQPSGKTYQAVAGSSILSALLAGGEDIAHKCEGKAECGSCHISVLEGRKSISKIQRAENERLDATVGVGSKSRLACQAMMGEEDVTVEILSV</sequence>
<dbReference type="InterPro" id="IPR001041">
    <property type="entry name" value="2Fe-2S_ferredoxin-type"/>
</dbReference>
<accession>A0A1J5U0P0</accession>
<proteinExistence type="inferred from homology"/>
<dbReference type="Pfam" id="PF00111">
    <property type="entry name" value="Fer2"/>
    <property type="match status" value="1"/>
</dbReference>
<dbReference type="GO" id="GO:0051537">
    <property type="term" value="F:2 iron, 2 sulfur cluster binding"/>
    <property type="evidence" value="ECO:0007669"/>
    <property type="project" value="UniProtKB-KW"/>
</dbReference>
<comment type="cofactor">
    <cofactor evidence="6">
        <name>[2Fe-2S] cluster</name>
        <dbReference type="ChEBI" id="CHEBI:190135"/>
    </cofactor>
</comment>
<evidence type="ECO:0000256" key="2">
    <source>
        <dbReference type="ARBA" id="ARBA00022714"/>
    </source>
</evidence>
<comment type="similarity">
    <text evidence="1">Belongs to the adrenodoxin/putidaredoxin family.</text>
</comment>
<dbReference type="Gene3D" id="3.10.20.30">
    <property type="match status" value="1"/>
</dbReference>
<dbReference type="AlphaFoldDB" id="A0A1J5U0P0"/>
<evidence type="ECO:0000256" key="1">
    <source>
        <dbReference type="ARBA" id="ARBA00010914"/>
    </source>
</evidence>